<dbReference type="EMBL" id="VSSQ01075521">
    <property type="protein sequence ID" value="MPN26098.1"/>
    <property type="molecule type" value="Genomic_DNA"/>
</dbReference>
<name>A0A645GGP6_9ZZZZ</name>
<gene>
    <name evidence="1" type="ORF">SDC9_173522</name>
</gene>
<organism evidence="1">
    <name type="scientific">bioreactor metagenome</name>
    <dbReference type="NCBI Taxonomy" id="1076179"/>
    <lineage>
        <taxon>unclassified sequences</taxon>
        <taxon>metagenomes</taxon>
        <taxon>ecological metagenomes</taxon>
    </lineage>
</organism>
<comment type="caution">
    <text evidence="1">The sequence shown here is derived from an EMBL/GenBank/DDBJ whole genome shotgun (WGS) entry which is preliminary data.</text>
</comment>
<accession>A0A645GGP6</accession>
<proteinExistence type="predicted"/>
<dbReference type="AlphaFoldDB" id="A0A645GGP6"/>
<sequence>MIHEPEEVCERIHFYAEQFLQRWSGIDGAVAYGGEHKYGPTFVKDWRYIVQKEWRFAWMPPEKADILPPFCIQIGNIERYAEIVPRPSEKVSRAG</sequence>
<protein>
    <submittedName>
        <fullName evidence="1">Uncharacterized protein</fullName>
    </submittedName>
</protein>
<reference evidence="1" key="1">
    <citation type="submission" date="2019-08" db="EMBL/GenBank/DDBJ databases">
        <authorList>
            <person name="Kucharzyk K."/>
            <person name="Murdoch R.W."/>
            <person name="Higgins S."/>
            <person name="Loffler F."/>
        </authorList>
    </citation>
    <scope>NUCLEOTIDE SEQUENCE</scope>
</reference>
<evidence type="ECO:0000313" key="1">
    <source>
        <dbReference type="EMBL" id="MPN26098.1"/>
    </source>
</evidence>